<dbReference type="EMBL" id="LJIG01016059">
    <property type="protein sequence ID" value="KRT81737.1"/>
    <property type="molecule type" value="Genomic_DNA"/>
</dbReference>
<keyword evidence="3 6" id="KW-0106">Calcium</keyword>
<feature type="region of interest" description="Disordered" evidence="7">
    <location>
        <begin position="1"/>
        <end position="91"/>
    </location>
</feature>
<dbReference type="PRINTS" id="PR00196">
    <property type="entry name" value="ANNEXIN"/>
</dbReference>
<evidence type="ECO:0000256" key="4">
    <source>
        <dbReference type="ARBA" id="ARBA00023216"/>
    </source>
</evidence>
<dbReference type="SUPFAM" id="SSF47874">
    <property type="entry name" value="Annexin"/>
    <property type="match status" value="1"/>
</dbReference>
<dbReference type="GO" id="GO:0005886">
    <property type="term" value="C:plasma membrane"/>
    <property type="evidence" value="ECO:0007669"/>
    <property type="project" value="TreeGrafter"/>
</dbReference>
<keyword evidence="9" id="KW-1185">Reference proteome</keyword>
<sequence>GYPPPQHSAPYPPQGGVFAPSLGFSSHSPMYMPSPGGYPGYPGGGYPHPPGSGYPPPPSHGYPHPPTGGYPVYPPPASNYPEDPHLEEEAPADESVPIYMPKHSPTVLPADPFDPVADAEILRKAMKGFGTDEKAIIQVLGNRTNEQRLQIAVQFKTLYGKDLIENLKSETSGNFEKLLIALLTPLPILYAKHVRKALEGIGTDEEVLIEVFCTKTNHEIQTIREAYESEFGRNLEDDLRSDTSGTFKRVMVSLSNAARDESMLTDLGAATADAQNLLDAGENQWGTDESTFNMILCQRNYAQLQLVFDEYEKLSGLDIENTIKSEFSGDSESAFLAIVRSVRNTPKFFARCYHDAIAGLGTKDRKLIRITATRCEIDMGDIKNEYAEKYGETLADAISGDCSGYYKKLLLSLIGEY</sequence>
<evidence type="ECO:0000256" key="2">
    <source>
        <dbReference type="ARBA" id="ARBA00022737"/>
    </source>
</evidence>
<dbReference type="FunFam" id="1.10.220.10:FF:000003">
    <property type="entry name" value="Annexin"/>
    <property type="match status" value="1"/>
</dbReference>
<evidence type="ECO:0000256" key="5">
    <source>
        <dbReference type="ARBA" id="ARBA00023302"/>
    </source>
</evidence>
<dbReference type="FunFam" id="1.10.220.10:FF:000001">
    <property type="entry name" value="Annexin"/>
    <property type="match status" value="1"/>
</dbReference>
<name>A0A0T6B2Z9_9SCAR</name>
<feature type="compositionally biased region" description="Gly residues" evidence="7">
    <location>
        <begin position="37"/>
        <end position="46"/>
    </location>
</feature>
<dbReference type="GO" id="GO:0005634">
    <property type="term" value="C:nucleus"/>
    <property type="evidence" value="ECO:0007669"/>
    <property type="project" value="TreeGrafter"/>
</dbReference>
<feature type="compositionally biased region" description="Pro residues" evidence="7">
    <location>
        <begin position="47"/>
        <end position="78"/>
    </location>
</feature>
<dbReference type="InterPro" id="IPR018502">
    <property type="entry name" value="Annexin_repeat"/>
</dbReference>
<proteinExistence type="inferred from homology"/>
<evidence type="ECO:0000256" key="3">
    <source>
        <dbReference type="ARBA" id="ARBA00022837"/>
    </source>
</evidence>
<protein>
    <recommendedName>
        <fullName evidence="6">Annexin</fullName>
    </recommendedName>
</protein>
<dbReference type="SMART" id="SM00335">
    <property type="entry name" value="ANX"/>
    <property type="match status" value="4"/>
</dbReference>
<dbReference type="PANTHER" id="PTHR10502">
    <property type="entry name" value="ANNEXIN"/>
    <property type="match status" value="1"/>
</dbReference>
<dbReference type="FunFam" id="1.10.220.10:FF:000002">
    <property type="entry name" value="Annexin"/>
    <property type="match status" value="1"/>
</dbReference>
<dbReference type="AlphaFoldDB" id="A0A0T6B2Z9"/>
<comment type="caution">
    <text evidence="8">The sequence shown here is derived from an EMBL/GenBank/DDBJ whole genome shotgun (WGS) entry which is preliminary data.</text>
</comment>
<dbReference type="Pfam" id="PF00191">
    <property type="entry name" value="Annexin"/>
    <property type="match status" value="4"/>
</dbReference>
<keyword evidence="5 6" id="KW-0111">Calcium/phospholipid-binding</keyword>
<gene>
    <name evidence="8" type="ORF">AMK59_5618</name>
</gene>
<dbReference type="PROSITE" id="PS00223">
    <property type="entry name" value="ANNEXIN_1"/>
    <property type="match status" value="1"/>
</dbReference>
<dbReference type="InterPro" id="IPR037104">
    <property type="entry name" value="Annexin_sf"/>
</dbReference>
<dbReference type="GO" id="GO:0005509">
    <property type="term" value="F:calcium ion binding"/>
    <property type="evidence" value="ECO:0007669"/>
    <property type="project" value="InterPro"/>
</dbReference>
<dbReference type="GO" id="GO:0005737">
    <property type="term" value="C:cytoplasm"/>
    <property type="evidence" value="ECO:0007669"/>
    <property type="project" value="TreeGrafter"/>
</dbReference>
<dbReference type="GO" id="GO:0012506">
    <property type="term" value="C:vesicle membrane"/>
    <property type="evidence" value="ECO:0007669"/>
    <property type="project" value="TreeGrafter"/>
</dbReference>
<evidence type="ECO:0000313" key="9">
    <source>
        <dbReference type="Proteomes" id="UP000051574"/>
    </source>
</evidence>
<dbReference type="Gene3D" id="1.10.220.10">
    <property type="entry name" value="Annexin"/>
    <property type="match status" value="4"/>
</dbReference>
<comment type="domain">
    <text evidence="6">A pair of annexin repeats may form one binding site for calcium and phospholipid.</text>
</comment>
<evidence type="ECO:0000256" key="1">
    <source>
        <dbReference type="ARBA" id="ARBA00007831"/>
    </source>
</evidence>
<organism evidence="8 9">
    <name type="scientific">Oryctes borbonicus</name>
    <dbReference type="NCBI Taxonomy" id="1629725"/>
    <lineage>
        <taxon>Eukaryota</taxon>
        <taxon>Metazoa</taxon>
        <taxon>Ecdysozoa</taxon>
        <taxon>Arthropoda</taxon>
        <taxon>Hexapoda</taxon>
        <taxon>Insecta</taxon>
        <taxon>Pterygota</taxon>
        <taxon>Neoptera</taxon>
        <taxon>Endopterygota</taxon>
        <taxon>Coleoptera</taxon>
        <taxon>Polyphaga</taxon>
        <taxon>Scarabaeiformia</taxon>
        <taxon>Scarabaeidae</taxon>
        <taxon>Dynastinae</taxon>
        <taxon>Oryctes</taxon>
    </lineage>
</organism>
<dbReference type="PANTHER" id="PTHR10502:SF102">
    <property type="entry name" value="ANNEXIN B11"/>
    <property type="match status" value="1"/>
</dbReference>
<dbReference type="InterPro" id="IPR001464">
    <property type="entry name" value="Annexin"/>
</dbReference>
<keyword evidence="4 6" id="KW-0041">Annexin</keyword>
<feature type="non-terminal residue" evidence="8">
    <location>
        <position position="1"/>
    </location>
</feature>
<dbReference type="GO" id="GO:0001786">
    <property type="term" value="F:phosphatidylserine binding"/>
    <property type="evidence" value="ECO:0007669"/>
    <property type="project" value="TreeGrafter"/>
</dbReference>
<dbReference type="PROSITE" id="PS51897">
    <property type="entry name" value="ANNEXIN_2"/>
    <property type="match status" value="4"/>
</dbReference>
<feature type="compositionally biased region" description="Pro residues" evidence="7">
    <location>
        <begin position="1"/>
        <end position="13"/>
    </location>
</feature>
<comment type="similarity">
    <text evidence="1 6">Belongs to the annexin family.</text>
</comment>
<dbReference type="Proteomes" id="UP000051574">
    <property type="component" value="Unassembled WGS sequence"/>
</dbReference>
<evidence type="ECO:0000256" key="6">
    <source>
        <dbReference type="RuleBase" id="RU003540"/>
    </source>
</evidence>
<dbReference type="GO" id="GO:0005544">
    <property type="term" value="F:calcium-dependent phospholipid binding"/>
    <property type="evidence" value="ECO:0007669"/>
    <property type="project" value="UniProtKB-KW"/>
</dbReference>
<keyword evidence="2 6" id="KW-0677">Repeat</keyword>
<dbReference type="OrthoDB" id="37886at2759"/>
<accession>A0A0T6B2Z9</accession>
<dbReference type="InterPro" id="IPR018252">
    <property type="entry name" value="Annexin_repeat_CS"/>
</dbReference>
<evidence type="ECO:0000256" key="7">
    <source>
        <dbReference type="SAM" id="MobiDB-lite"/>
    </source>
</evidence>
<evidence type="ECO:0000313" key="8">
    <source>
        <dbReference type="EMBL" id="KRT81737.1"/>
    </source>
</evidence>
<reference evidence="8 9" key="1">
    <citation type="submission" date="2015-09" db="EMBL/GenBank/DDBJ databases">
        <title>Draft genome of the scarab beetle Oryctes borbonicus.</title>
        <authorList>
            <person name="Meyer J.M."/>
            <person name="Markov G.V."/>
            <person name="Baskaran P."/>
            <person name="Herrmann M."/>
            <person name="Sommer R.J."/>
            <person name="Roedelsperger C."/>
        </authorList>
    </citation>
    <scope>NUCLEOTIDE SEQUENCE [LARGE SCALE GENOMIC DNA]</scope>
    <source>
        <strain evidence="8">OB123</strain>
        <tissue evidence="8">Whole animal</tissue>
    </source>
</reference>
<dbReference type="FunFam" id="1.10.220.10:FF:000004">
    <property type="entry name" value="Annexin"/>
    <property type="match status" value="1"/>
</dbReference>